<sequence>MPQCSTLGNGKLYNRTFDSTTGSKLKLASLTIWKPLAAENFEVKILLLPVVPVKLLVMGNENLNVLEQTSFASLVISSIHHQHQQPKQKQQRIDTVVCNARGPEANLRLIIQYVLHTRRQEEEQKVEEADEEEKVLYLDLMLYSKKEI</sequence>
<reference evidence="2" key="1">
    <citation type="submission" date="2014-03" db="EMBL/GenBank/DDBJ databases">
        <authorList>
            <person name="Aksoy S."/>
            <person name="Warren W."/>
            <person name="Wilson R.K."/>
        </authorList>
    </citation>
    <scope>NUCLEOTIDE SEQUENCE [LARGE SCALE GENOMIC DNA]</scope>
    <source>
        <strain evidence="2">IAEA</strain>
    </source>
</reference>
<evidence type="ECO:0000313" key="1">
    <source>
        <dbReference type="EnsemblMetazoa" id="GPAI026862-PA"/>
    </source>
</evidence>
<protein>
    <submittedName>
        <fullName evidence="1">Uncharacterized protein</fullName>
    </submittedName>
</protein>
<organism evidence="1 2">
    <name type="scientific">Glossina pallidipes</name>
    <name type="common">Tsetse fly</name>
    <dbReference type="NCBI Taxonomy" id="7398"/>
    <lineage>
        <taxon>Eukaryota</taxon>
        <taxon>Metazoa</taxon>
        <taxon>Ecdysozoa</taxon>
        <taxon>Arthropoda</taxon>
        <taxon>Hexapoda</taxon>
        <taxon>Insecta</taxon>
        <taxon>Pterygota</taxon>
        <taxon>Neoptera</taxon>
        <taxon>Endopterygota</taxon>
        <taxon>Diptera</taxon>
        <taxon>Brachycera</taxon>
        <taxon>Muscomorpha</taxon>
        <taxon>Hippoboscoidea</taxon>
        <taxon>Glossinidae</taxon>
        <taxon>Glossina</taxon>
    </lineage>
</organism>
<proteinExistence type="predicted"/>
<dbReference type="VEuPathDB" id="VectorBase:GPAI026862"/>
<reference evidence="1" key="2">
    <citation type="submission" date="2020-05" db="UniProtKB">
        <authorList>
            <consortium name="EnsemblMetazoa"/>
        </authorList>
    </citation>
    <scope>IDENTIFICATION</scope>
    <source>
        <strain evidence="1">IAEA</strain>
    </source>
</reference>
<dbReference type="EnsemblMetazoa" id="GPAI026862-RA">
    <property type="protein sequence ID" value="GPAI026862-PA"/>
    <property type="gene ID" value="GPAI026862"/>
</dbReference>
<name>A0A1A9ZW38_GLOPL</name>
<dbReference type="AlphaFoldDB" id="A0A1A9ZW38"/>
<dbReference type="Proteomes" id="UP000092445">
    <property type="component" value="Unassembled WGS sequence"/>
</dbReference>
<accession>A0A1A9ZW38</accession>
<keyword evidence="2" id="KW-1185">Reference proteome</keyword>
<evidence type="ECO:0000313" key="2">
    <source>
        <dbReference type="Proteomes" id="UP000092445"/>
    </source>
</evidence>